<dbReference type="InterPro" id="IPR003607">
    <property type="entry name" value="HD/PDEase_dom"/>
</dbReference>
<dbReference type="OrthoDB" id="9776250at2"/>
<dbReference type="RefSeq" id="WP_011939074.1">
    <property type="nucleotide sequence ID" value="NC_009483.1"/>
</dbReference>
<dbReference type="SMART" id="SM00471">
    <property type="entry name" value="HDc"/>
    <property type="match status" value="1"/>
</dbReference>
<dbReference type="STRING" id="351605.Gura_2188"/>
<dbReference type="AlphaFoldDB" id="A5G3K7"/>
<dbReference type="CDD" id="cd00077">
    <property type="entry name" value="HDc"/>
    <property type="match status" value="1"/>
</dbReference>
<keyword evidence="2" id="KW-0378">Hydrolase</keyword>
<evidence type="ECO:0000313" key="3">
    <source>
        <dbReference type="Proteomes" id="UP000006695"/>
    </source>
</evidence>
<dbReference type="Proteomes" id="UP000006695">
    <property type="component" value="Chromosome"/>
</dbReference>
<dbReference type="HOGENOM" id="CLU_000445_92_10_7"/>
<gene>
    <name evidence="2" type="ordered locus">Gura_2188</name>
</gene>
<feature type="domain" description="HD-GYP" evidence="1">
    <location>
        <begin position="192"/>
        <end position="392"/>
    </location>
</feature>
<dbReference type="InterPro" id="IPR037522">
    <property type="entry name" value="HD_GYP_dom"/>
</dbReference>
<dbReference type="EMBL" id="CP000698">
    <property type="protein sequence ID" value="ABQ26375.1"/>
    <property type="molecule type" value="Genomic_DNA"/>
</dbReference>
<reference evidence="2 3" key="1">
    <citation type="submission" date="2007-05" db="EMBL/GenBank/DDBJ databases">
        <title>Complete sequence of Geobacter uraniireducens Rf4.</title>
        <authorList>
            <consortium name="US DOE Joint Genome Institute"/>
            <person name="Copeland A."/>
            <person name="Lucas S."/>
            <person name="Lapidus A."/>
            <person name="Barry K."/>
            <person name="Detter J.C."/>
            <person name="Glavina del Rio T."/>
            <person name="Hammon N."/>
            <person name="Israni S."/>
            <person name="Dalin E."/>
            <person name="Tice H."/>
            <person name="Pitluck S."/>
            <person name="Chertkov O."/>
            <person name="Brettin T."/>
            <person name="Bruce D."/>
            <person name="Han C."/>
            <person name="Schmutz J."/>
            <person name="Larimer F."/>
            <person name="Land M."/>
            <person name="Hauser L."/>
            <person name="Kyrpides N."/>
            <person name="Mikhailova N."/>
            <person name="Shelobolina E."/>
            <person name="Aklujkar M."/>
            <person name="Lovley D."/>
            <person name="Richardson P."/>
        </authorList>
    </citation>
    <scope>NUCLEOTIDE SEQUENCE [LARGE SCALE GENOMIC DNA]</scope>
    <source>
        <strain evidence="2 3">Rf4</strain>
    </source>
</reference>
<dbReference type="InterPro" id="IPR052020">
    <property type="entry name" value="Cyclic_di-GMP/3'3'-cGAMP_PDE"/>
</dbReference>
<evidence type="ECO:0000259" key="1">
    <source>
        <dbReference type="PROSITE" id="PS51832"/>
    </source>
</evidence>
<dbReference type="PANTHER" id="PTHR45228">
    <property type="entry name" value="CYCLIC DI-GMP PHOSPHODIESTERASE TM_0186-RELATED"/>
    <property type="match status" value="1"/>
</dbReference>
<evidence type="ECO:0000313" key="2">
    <source>
        <dbReference type="EMBL" id="ABQ26375.1"/>
    </source>
</evidence>
<organism evidence="2 3">
    <name type="scientific">Geotalea uraniireducens (strain Rf4)</name>
    <name type="common">Geobacter uraniireducens</name>
    <dbReference type="NCBI Taxonomy" id="351605"/>
    <lineage>
        <taxon>Bacteria</taxon>
        <taxon>Pseudomonadati</taxon>
        <taxon>Thermodesulfobacteriota</taxon>
        <taxon>Desulfuromonadia</taxon>
        <taxon>Geobacterales</taxon>
        <taxon>Geobacteraceae</taxon>
        <taxon>Geotalea</taxon>
    </lineage>
</organism>
<dbReference type="SUPFAM" id="SSF109604">
    <property type="entry name" value="HD-domain/PDEase-like"/>
    <property type="match status" value="1"/>
</dbReference>
<name>A5G3K7_GEOUR</name>
<dbReference type="KEGG" id="gur:Gura_2188"/>
<accession>A5G3K7</accession>
<dbReference type="PROSITE" id="PS51832">
    <property type="entry name" value="HD_GYP"/>
    <property type="match status" value="1"/>
</dbReference>
<dbReference type="Gene3D" id="1.10.3210.10">
    <property type="entry name" value="Hypothetical protein af1432"/>
    <property type="match status" value="1"/>
</dbReference>
<sequence>MSLELCEMSLKQTQDLLRLTDQTLQDICCKRFTSEELYVEVLGKVLGGKGRRGPSSIFLVFQEHDGSLCRGRVFHMKEGALVERSEEITFDPLSSYAVNLVHAQEQENVVVNWADRYESIEAFQDYFHPGVKGFVVSPITNFITCRISGETPGAIIAFNYPGRATNYDADVLRSMAVVIGSLLTLSDEVSATEKAFIYTIETLARACEAAEEDTGRHILRVNRYAGALAANMGLPIDFVETISYSAQMHDVGKIKVPTSILLKEGSLNDQEMEQIKMHPIYGEQILGDSPRLRIAREIAIAHHENWDGSGYPYQLKGENIPLAGRIAKLADVYDALRSKRSYKEPLSHEAALAIFRNGDSRVNPQAHFDPVLLETFFKIEHIFAKIYESFDQKLS</sequence>
<keyword evidence="3" id="KW-1185">Reference proteome</keyword>
<dbReference type="Pfam" id="PF13487">
    <property type="entry name" value="HD_5"/>
    <property type="match status" value="1"/>
</dbReference>
<dbReference type="PANTHER" id="PTHR45228:SF8">
    <property type="entry name" value="TWO-COMPONENT RESPONSE REGULATOR-RELATED"/>
    <property type="match status" value="1"/>
</dbReference>
<protein>
    <submittedName>
        <fullName evidence="2">Metal dependent phosphohydrolase</fullName>
    </submittedName>
</protein>
<dbReference type="GO" id="GO:0016787">
    <property type="term" value="F:hydrolase activity"/>
    <property type="evidence" value="ECO:0007669"/>
    <property type="project" value="UniProtKB-KW"/>
</dbReference>
<proteinExistence type="predicted"/>